<evidence type="ECO:0000256" key="6">
    <source>
        <dbReference type="RuleBase" id="RU004057"/>
    </source>
</evidence>
<dbReference type="RefSeq" id="WP_419185935.1">
    <property type="nucleotide sequence ID" value="NZ_CP036290.1"/>
</dbReference>
<evidence type="ECO:0000256" key="7">
    <source>
        <dbReference type="SAM" id="Phobius"/>
    </source>
</evidence>
<dbReference type="GO" id="GO:0017038">
    <property type="term" value="P:protein import"/>
    <property type="evidence" value="ECO:0007669"/>
    <property type="project" value="TreeGrafter"/>
</dbReference>
<feature type="transmembrane region" description="Helical" evidence="7">
    <location>
        <begin position="140"/>
        <end position="163"/>
    </location>
</feature>
<dbReference type="GO" id="GO:0005886">
    <property type="term" value="C:plasma membrane"/>
    <property type="evidence" value="ECO:0007669"/>
    <property type="project" value="UniProtKB-SubCell"/>
</dbReference>
<dbReference type="AlphaFoldDB" id="A0A518D2I3"/>
<evidence type="ECO:0000256" key="3">
    <source>
        <dbReference type="ARBA" id="ARBA00022692"/>
    </source>
</evidence>
<dbReference type="EMBL" id="CP036290">
    <property type="protein sequence ID" value="QDU85655.1"/>
    <property type="molecule type" value="Genomic_DNA"/>
</dbReference>
<keyword evidence="3 7" id="KW-0812">Transmembrane</keyword>
<name>A0A518D2I3_9BACT</name>
<comment type="similarity">
    <text evidence="6">Belongs to the exbB/tolQ family.</text>
</comment>
<keyword evidence="6" id="KW-0813">Transport</keyword>
<keyword evidence="6" id="KW-0653">Protein transport</keyword>
<comment type="subcellular location">
    <subcellularLocation>
        <location evidence="1">Cell membrane</location>
        <topology evidence="1">Multi-pass membrane protein</topology>
    </subcellularLocation>
    <subcellularLocation>
        <location evidence="6">Membrane</location>
        <topology evidence="6">Multi-pass membrane protein</topology>
    </subcellularLocation>
</comment>
<sequence precursor="true">MNAPIKTALSMTAFAAFAGTAFAQSKTPDVTVSELITDAGGFGYFLILLSIISLALTIEGFISLKRDKLAPPELIDEVQALFDEDQFQEAMELCEDQPSFFTKVCGAGISKIGHDFTVIETAIEEMGDEESIRLHQKIGWLALLANVAPMVGLLGTVWGMILAFKTISATQGQASPAELAEGISIALLTTMFGLLVAIPTTAAFAFLRNNLVRSVIEVGAIVEDLFERFRPGEAALRQ</sequence>
<keyword evidence="4 7" id="KW-1133">Transmembrane helix</keyword>
<evidence type="ECO:0000313" key="10">
    <source>
        <dbReference type="EMBL" id="QDU85655.1"/>
    </source>
</evidence>
<protein>
    <submittedName>
        <fullName evidence="10">Biopolymer transport protein ExbB</fullName>
    </submittedName>
</protein>
<reference evidence="10 11" key="1">
    <citation type="submission" date="2019-02" db="EMBL/GenBank/DDBJ databases">
        <title>Deep-cultivation of Planctomycetes and their phenomic and genomic characterization uncovers novel biology.</title>
        <authorList>
            <person name="Wiegand S."/>
            <person name="Jogler M."/>
            <person name="Boedeker C."/>
            <person name="Pinto D."/>
            <person name="Vollmers J."/>
            <person name="Rivas-Marin E."/>
            <person name="Kohn T."/>
            <person name="Peeters S.H."/>
            <person name="Heuer A."/>
            <person name="Rast P."/>
            <person name="Oberbeckmann S."/>
            <person name="Bunk B."/>
            <person name="Jeske O."/>
            <person name="Meyerdierks A."/>
            <person name="Storesund J.E."/>
            <person name="Kallscheuer N."/>
            <person name="Luecker S."/>
            <person name="Lage O.M."/>
            <person name="Pohl T."/>
            <person name="Merkel B.J."/>
            <person name="Hornburger P."/>
            <person name="Mueller R.-W."/>
            <person name="Bruemmer F."/>
            <person name="Labrenz M."/>
            <person name="Spormann A.M."/>
            <person name="Op den Camp H."/>
            <person name="Overmann J."/>
            <person name="Amann R."/>
            <person name="Jetten M.S.M."/>
            <person name="Mascher T."/>
            <person name="Medema M.H."/>
            <person name="Devos D.P."/>
            <person name="Kaster A.-K."/>
            <person name="Ovreas L."/>
            <person name="Rohde M."/>
            <person name="Galperin M.Y."/>
            <person name="Jogler C."/>
        </authorList>
    </citation>
    <scope>NUCLEOTIDE SEQUENCE [LARGE SCALE GENOMIC DNA]</scope>
    <source>
        <strain evidence="10 11">Pla163</strain>
    </source>
</reference>
<evidence type="ECO:0000313" key="11">
    <source>
        <dbReference type="Proteomes" id="UP000319342"/>
    </source>
</evidence>
<dbReference type="Pfam" id="PF01618">
    <property type="entry name" value="MotA_ExbB"/>
    <property type="match status" value="1"/>
</dbReference>
<evidence type="ECO:0000259" key="9">
    <source>
        <dbReference type="Pfam" id="PF01618"/>
    </source>
</evidence>
<keyword evidence="2" id="KW-1003">Cell membrane</keyword>
<keyword evidence="8" id="KW-0732">Signal</keyword>
<dbReference type="InterPro" id="IPR050790">
    <property type="entry name" value="ExbB/TolQ_transport"/>
</dbReference>
<keyword evidence="5 7" id="KW-0472">Membrane</keyword>
<dbReference type="PANTHER" id="PTHR30625:SF17">
    <property type="entry name" value="TOLQ-RELATED"/>
    <property type="match status" value="1"/>
</dbReference>
<organism evidence="10 11">
    <name type="scientific">Rohdeia mirabilis</name>
    <dbReference type="NCBI Taxonomy" id="2528008"/>
    <lineage>
        <taxon>Bacteria</taxon>
        <taxon>Pseudomonadati</taxon>
        <taxon>Planctomycetota</taxon>
        <taxon>Planctomycetia</taxon>
        <taxon>Planctomycetia incertae sedis</taxon>
        <taxon>Rohdeia</taxon>
    </lineage>
</organism>
<evidence type="ECO:0000256" key="8">
    <source>
        <dbReference type="SAM" id="SignalP"/>
    </source>
</evidence>
<dbReference type="PANTHER" id="PTHR30625">
    <property type="entry name" value="PROTEIN TOLQ"/>
    <property type="match status" value="1"/>
</dbReference>
<accession>A0A518D2I3</accession>
<feature type="chain" id="PRO_5021870157" evidence="8">
    <location>
        <begin position="24"/>
        <end position="238"/>
    </location>
</feature>
<evidence type="ECO:0000256" key="4">
    <source>
        <dbReference type="ARBA" id="ARBA00022989"/>
    </source>
</evidence>
<dbReference type="InterPro" id="IPR002898">
    <property type="entry name" value="MotA_ExbB_proton_chnl"/>
</dbReference>
<keyword evidence="11" id="KW-1185">Reference proteome</keyword>
<dbReference type="Proteomes" id="UP000319342">
    <property type="component" value="Chromosome"/>
</dbReference>
<feature type="transmembrane region" description="Helical" evidence="7">
    <location>
        <begin position="183"/>
        <end position="207"/>
    </location>
</feature>
<feature type="signal peptide" evidence="8">
    <location>
        <begin position="1"/>
        <end position="23"/>
    </location>
</feature>
<gene>
    <name evidence="10" type="primary">exbB_2</name>
    <name evidence="10" type="ORF">Pla163_27880</name>
</gene>
<proteinExistence type="inferred from homology"/>
<evidence type="ECO:0000256" key="1">
    <source>
        <dbReference type="ARBA" id="ARBA00004651"/>
    </source>
</evidence>
<feature type="transmembrane region" description="Helical" evidence="7">
    <location>
        <begin position="39"/>
        <end position="58"/>
    </location>
</feature>
<evidence type="ECO:0000256" key="2">
    <source>
        <dbReference type="ARBA" id="ARBA00022475"/>
    </source>
</evidence>
<evidence type="ECO:0000256" key="5">
    <source>
        <dbReference type="ARBA" id="ARBA00023136"/>
    </source>
</evidence>
<feature type="domain" description="MotA/TolQ/ExbB proton channel" evidence="9">
    <location>
        <begin position="112"/>
        <end position="213"/>
    </location>
</feature>